<evidence type="ECO:0000313" key="2">
    <source>
        <dbReference type="EMBL" id="EYC30602.1"/>
    </source>
</evidence>
<evidence type="ECO:0000256" key="1">
    <source>
        <dbReference type="SAM" id="MobiDB-lite"/>
    </source>
</evidence>
<sequence length="66" mass="7732">MSSSVHPSTGSPLRQQPLTSVEQDDPRSEHPRPFMQKVGRSCPRCTYLYNRYLLQSNNNQRFLYQC</sequence>
<name>A0A016VUB1_9BILA</name>
<evidence type="ECO:0000313" key="3">
    <source>
        <dbReference type="Proteomes" id="UP000024635"/>
    </source>
</evidence>
<protein>
    <submittedName>
        <fullName evidence="2">Uncharacterized protein</fullName>
    </submittedName>
</protein>
<gene>
    <name evidence="2" type="primary">Acey_s0005.g2742</name>
    <name evidence="2" type="ORF">Y032_0005g2742</name>
</gene>
<feature type="compositionally biased region" description="Polar residues" evidence="1">
    <location>
        <begin position="1"/>
        <end position="21"/>
    </location>
</feature>
<dbReference type="Proteomes" id="UP000024635">
    <property type="component" value="Unassembled WGS sequence"/>
</dbReference>
<dbReference type="EMBL" id="JARK01001341">
    <property type="protein sequence ID" value="EYC30602.1"/>
    <property type="molecule type" value="Genomic_DNA"/>
</dbReference>
<reference evidence="3" key="1">
    <citation type="journal article" date="2015" name="Nat. Genet.">
        <title>The genome and transcriptome of the zoonotic hookworm Ancylostoma ceylanicum identify infection-specific gene families.</title>
        <authorList>
            <person name="Schwarz E.M."/>
            <person name="Hu Y."/>
            <person name="Antoshechkin I."/>
            <person name="Miller M.M."/>
            <person name="Sternberg P.W."/>
            <person name="Aroian R.V."/>
        </authorList>
    </citation>
    <scope>NUCLEOTIDE SEQUENCE</scope>
    <source>
        <strain evidence="3">HY135</strain>
    </source>
</reference>
<proteinExistence type="predicted"/>
<keyword evidence="3" id="KW-1185">Reference proteome</keyword>
<comment type="caution">
    <text evidence="2">The sequence shown here is derived from an EMBL/GenBank/DDBJ whole genome shotgun (WGS) entry which is preliminary data.</text>
</comment>
<dbReference type="AlphaFoldDB" id="A0A016VUB1"/>
<accession>A0A016VUB1</accession>
<organism evidence="2 3">
    <name type="scientific">Ancylostoma ceylanicum</name>
    <dbReference type="NCBI Taxonomy" id="53326"/>
    <lineage>
        <taxon>Eukaryota</taxon>
        <taxon>Metazoa</taxon>
        <taxon>Ecdysozoa</taxon>
        <taxon>Nematoda</taxon>
        <taxon>Chromadorea</taxon>
        <taxon>Rhabditida</taxon>
        <taxon>Rhabditina</taxon>
        <taxon>Rhabditomorpha</taxon>
        <taxon>Strongyloidea</taxon>
        <taxon>Ancylostomatidae</taxon>
        <taxon>Ancylostomatinae</taxon>
        <taxon>Ancylostoma</taxon>
    </lineage>
</organism>
<feature type="region of interest" description="Disordered" evidence="1">
    <location>
        <begin position="1"/>
        <end position="38"/>
    </location>
</feature>